<dbReference type="AlphaFoldDB" id="A0A7X1AVJ6"/>
<dbReference type="Pfam" id="PF21760">
    <property type="entry name" value="SecD_1st"/>
    <property type="match status" value="1"/>
</dbReference>
<dbReference type="NCBIfam" id="TIGR01129">
    <property type="entry name" value="secD"/>
    <property type="match status" value="1"/>
</dbReference>
<dbReference type="Gene3D" id="3.30.70.3400">
    <property type="match status" value="1"/>
</dbReference>
<dbReference type="PRINTS" id="PR01755">
    <property type="entry name" value="SECFTRNLCASE"/>
</dbReference>
<comment type="caution">
    <text evidence="9">Lacks conserved residue(s) required for the propagation of feature annotation.</text>
</comment>
<gene>
    <name evidence="9 14" type="primary">secD</name>
    <name evidence="10" type="synonym">secF</name>
    <name evidence="14" type="ORF">H5P30_03010</name>
</gene>
<feature type="transmembrane region" description="Helical" evidence="9">
    <location>
        <begin position="787"/>
        <end position="817"/>
    </location>
</feature>
<dbReference type="InterPro" id="IPR022646">
    <property type="entry name" value="SecD/SecF_CS"/>
</dbReference>
<reference evidence="14 15" key="1">
    <citation type="submission" date="2020-07" db="EMBL/GenBank/DDBJ databases">
        <authorList>
            <person name="Feng X."/>
        </authorList>
    </citation>
    <scope>NUCLEOTIDE SEQUENCE [LARGE SCALE GENOMIC DNA]</scope>
    <source>
        <strain evidence="14 15">JCM14086</strain>
    </source>
</reference>
<accession>A0A7X1AVJ6</accession>
<feature type="domain" description="Protein translocase subunit SecDF P1" evidence="12">
    <location>
        <begin position="146"/>
        <end position="205"/>
    </location>
</feature>
<dbReference type="Gene3D" id="1.20.1640.10">
    <property type="entry name" value="Multidrug efflux transporter AcrB transmembrane domain"/>
    <property type="match status" value="2"/>
</dbReference>
<keyword evidence="8 9" id="KW-0472">Membrane</keyword>
<keyword evidence="7 9" id="KW-0811">Translocation</keyword>
<evidence type="ECO:0000256" key="2">
    <source>
        <dbReference type="ARBA" id="ARBA00022448"/>
    </source>
</evidence>
<comment type="subcellular location">
    <subcellularLocation>
        <location evidence="1 9">Cell membrane</location>
        <topology evidence="1 9">Multi-pass membrane protein</topology>
    </subcellularLocation>
</comment>
<name>A0A7X1AVJ6_9BACT</name>
<feature type="domain" description="SecDF P1 head subdomain" evidence="13">
    <location>
        <begin position="236"/>
        <end position="340"/>
    </location>
</feature>
<comment type="function">
    <text evidence="9">Part of the Sec protein translocase complex. Interacts with the SecYEG preprotein conducting channel. SecDF uses the proton motive force (PMF) to complete protein translocation after the ATP-dependent function of SecA.</text>
</comment>
<dbReference type="SUPFAM" id="SSF82866">
    <property type="entry name" value="Multidrug efflux transporter AcrB transmembrane domain"/>
    <property type="match status" value="2"/>
</dbReference>
<dbReference type="GO" id="GO:0065002">
    <property type="term" value="P:intracellular protein transmembrane transport"/>
    <property type="evidence" value="ECO:0007669"/>
    <property type="project" value="UniProtKB-UniRule"/>
</dbReference>
<dbReference type="GO" id="GO:0015450">
    <property type="term" value="F:protein-transporting ATPase activity"/>
    <property type="evidence" value="ECO:0007669"/>
    <property type="project" value="InterPro"/>
</dbReference>
<dbReference type="PANTHER" id="PTHR30081:SF1">
    <property type="entry name" value="PROTEIN TRANSLOCASE SUBUNIT SECD"/>
    <property type="match status" value="1"/>
</dbReference>
<dbReference type="GO" id="GO:0043952">
    <property type="term" value="P:protein transport by the Sec complex"/>
    <property type="evidence" value="ECO:0007669"/>
    <property type="project" value="UniProtKB-UniRule"/>
</dbReference>
<comment type="similarity">
    <text evidence="10">Belongs to the SecD/SecF family. SecF subfamily.</text>
</comment>
<evidence type="ECO:0000313" key="14">
    <source>
        <dbReference type="EMBL" id="MBC2600747.1"/>
    </source>
</evidence>
<evidence type="ECO:0000256" key="6">
    <source>
        <dbReference type="ARBA" id="ARBA00022989"/>
    </source>
</evidence>
<dbReference type="RefSeq" id="WP_185691485.1">
    <property type="nucleotide sequence ID" value="NZ_JACHVA010000033.1"/>
</dbReference>
<keyword evidence="15" id="KW-1185">Reference proteome</keyword>
<evidence type="ECO:0000256" key="5">
    <source>
        <dbReference type="ARBA" id="ARBA00022927"/>
    </source>
</evidence>
<evidence type="ECO:0000256" key="4">
    <source>
        <dbReference type="ARBA" id="ARBA00022692"/>
    </source>
</evidence>
<proteinExistence type="inferred from homology"/>
<feature type="transmembrane region" description="Helical" evidence="9">
    <location>
        <begin position="688"/>
        <end position="709"/>
    </location>
</feature>
<dbReference type="InterPro" id="IPR022813">
    <property type="entry name" value="SecD/SecF_arch_bac"/>
</dbReference>
<comment type="subunit">
    <text evidence="10">Forms a complex with SecD. Part of the essential Sec protein translocation apparatus which comprises SecA, SecYEG and auxiliary proteins SecDF. Other proteins may also be involved.</text>
</comment>
<evidence type="ECO:0000256" key="7">
    <source>
        <dbReference type="ARBA" id="ARBA00023010"/>
    </source>
</evidence>
<dbReference type="InterPro" id="IPR005791">
    <property type="entry name" value="SecD"/>
</dbReference>
<dbReference type="PANTHER" id="PTHR30081">
    <property type="entry name" value="PROTEIN-EXPORT MEMBRANE PROTEIN SEC"/>
    <property type="match status" value="1"/>
</dbReference>
<keyword evidence="6 9" id="KW-1133">Transmembrane helix</keyword>
<dbReference type="HAMAP" id="MF_01464_B">
    <property type="entry name" value="SecF_B"/>
    <property type="match status" value="1"/>
</dbReference>
<feature type="transmembrane region" description="Helical" evidence="9">
    <location>
        <begin position="546"/>
        <end position="565"/>
    </location>
</feature>
<feature type="domain" description="Protein export membrane protein SecD/SecF C-terminal" evidence="11">
    <location>
        <begin position="650"/>
        <end position="819"/>
    </location>
</feature>
<dbReference type="Gene3D" id="3.30.1360.200">
    <property type="match status" value="1"/>
</dbReference>
<feature type="transmembrane region" description="Helical" evidence="9">
    <location>
        <begin position="375"/>
        <end position="408"/>
    </location>
</feature>
<dbReference type="InterPro" id="IPR048631">
    <property type="entry name" value="SecD_1st"/>
</dbReference>
<dbReference type="Pfam" id="PF07549">
    <property type="entry name" value="Sec_GG"/>
    <property type="match status" value="1"/>
</dbReference>
<protein>
    <recommendedName>
        <fullName evidence="9 10">Multifunctional fusion protein</fullName>
    </recommendedName>
    <domain>
        <recommendedName>
            <fullName evidence="9">Protein translocase subunit SecD</fullName>
        </recommendedName>
    </domain>
    <domain>
        <recommendedName>
            <fullName evidence="10">Protein-export membrane protein SecF</fullName>
        </recommendedName>
    </domain>
</protein>
<comment type="subunit">
    <text evidence="9">Forms a complex with SecF. Part of the essential Sec protein translocation apparatus which comprises SecA, SecYEG and auxiliary proteins SecDF. Other proteins may also be involved.</text>
</comment>
<dbReference type="InterPro" id="IPR054384">
    <property type="entry name" value="SecDF_P1_head"/>
</dbReference>
<dbReference type="InterPro" id="IPR022645">
    <property type="entry name" value="SecD/SecF_bac"/>
</dbReference>
<dbReference type="Proteomes" id="UP000525652">
    <property type="component" value="Unassembled WGS sequence"/>
</dbReference>
<dbReference type="InterPro" id="IPR055344">
    <property type="entry name" value="SecD_SecF_C_bact"/>
</dbReference>
<feature type="transmembrane region" description="Helical" evidence="9">
    <location>
        <begin position="664"/>
        <end position="681"/>
    </location>
</feature>
<dbReference type="EMBL" id="JACHVA010000033">
    <property type="protein sequence ID" value="MBC2600747.1"/>
    <property type="molecule type" value="Genomic_DNA"/>
</dbReference>
<sequence>MSGGILWKAVLSVAILGWALLNLVPFEDREFGPYVVEQGSQEEVQALVDRASAGVEAGEYPSVYVGMREIVNAEGIDLASYFPEINLVDIRNQERRNEVLLRELLKRSKKNLRYGLDLEGGVSFTLQLDDEALADMNQFQRQDQLKQVVEVMQNRVNGLGVAEPVIRPVSDNSVQIQLPGMNLRDDPEGIESLRKPARLEFRLVNRDMVPSEGISAPLGYEALYIEEENQEGEIVERGYFVKRVAEATGSIVAKAGAMQNQSGGFQVYIDFTSEGDKRFAAITEKIVEGNNETGSVGQLAIVLDGELKSAPTVREVIRGGATISGRFSQREALELANTLNNPLEYELSVEEMSEVGPSLAADARDKSILAAEIGAGLVIVFMIAWYGLGGIVAVISIIVNVLIVLGVLASLGATLTLPGVAALVLTVGMAVDANILIFERVREELRAGKKTTSALLGGYDKAFSTIVDANVTTLITAGILIWLGSGPVKGFGVTLAIGICASVFCALVVSRFLLEILVYKAGVKKILGFSLPGPLSVDFLRFRKPAFLVSWLIVACGVFAIWSHWDHLFGIDFVGGDEIAVAYEEKIPISGIQSAANEGGFGEVTSVYQVNMIDDTESLTIQTEVGKGEEFFEALKAQHPEAGLVLEGQTSIGASVSEHIQRNAIISVGVALLGILLYIALRFEVGYGIGAVVATIHDVLMTIGIFVLADGQFSAPMIAAILMIVGYSINDTIVVFDRIREELTLNPTYTLKKVVNLAINMTLGRSILTSLTTFMAAFALYLAGSGIIVDFAFVFLIGIITGTFSSIYIASPIFYWWHKGDRKHVEDRELTPKYDWQTGSSE</sequence>
<evidence type="ECO:0000259" key="13">
    <source>
        <dbReference type="Pfam" id="PF22599"/>
    </source>
</evidence>
<evidence type="ECO:0000256" key="9">
    <source>
        <dbReference type="HAMAP-Rule" id="MF_01463"/>
    </source>
</evidence>
<evidence type="ECO:0000259" key="12">
    <source>
        <dbReference type="Pfam" id="PF21760"/>
    </source>
</evidence>
<dbReference type="HAMAP" id="MF_01463_B">
    <property type="entry name" value="SecD_B"/>
    <property type="match status" value="1"/>
</dbReference>
<evidence type="ECO:0000313" key="15">
    <source>
        <dbReference type="Proteomes" id="UP000525652"/>
    </source>
</evidence>
<keyword evidence="4 9" id="KW-0812">Transmembrane</keyword>
<evidence type="ECO:0000259" key="11">
    <source>
        <dbReference type="Pfam" id="PF02355"/>
    </source>
</evidence>
<dbReference type="Pfam" id="PF02355">
    <property type="entry name" value="SecD_SecF_C"/>
    <property type="match status" value="2"/>
</dbReference>
<evidence type="ECO:0000256" key="10">
    <source>
        <dbReference type="HAMAP-Rule" id="MF_01464"/>
    </source>
</evidence>
<dbReference type="InterPro" id="IPR048634">
    <property type="entry name" value="SecD_SecF_C"/>
</dbReference>
<comment type="similarity">
    <text evidence="9">Belongs to the SecD/SecF family. SecD subfamily.</text>
</comment>
<dbReference type="GO" id="GO:0005886">
    <property type="term" value="C:plasma membrane"/>
    <property type="evidence" value="ECO:0007669"/>
    <property type="project" value="UniProtKB-SubCell"/>
</dbReference>
<evidence type="ECO:0000256" key="1">
    <source>
        <dbReference type="ARBA" id="ARBA00004651"/>
    </source>
</evidence>
<keyword evidence="5 9" id="KW-0653">Protein transport</keyword>
<keyword evidence="2 9" id="KW-0813">Transport</keyword>
<feature type="domain" description="Protein export membrane protein SecD/SecF C-terminal" evidence="11">
    <location>
        <begin position="344"/>
        <end position="513"/>
    </location>
</feature>
<feature type="transmembrane region" description="Helical" evidence="9">
    <location>
        <begin position="715"/>
        <end position="736"/>
    </location>
</feature>
<dbReference type="NCBIfam" id="TIGR00916">
    <property type="entry name" value="2A0604s01"/>
    <property type="match status" value="2"/>
</dbReference>
<evidence type="ECO:0000256" key="3">
    <source>
        <dbReference type="ARBA" id="ARBA00022475"/>
    </source>
</evidence>
<feature type="transmembrane region" description="Helical" evidence="9">
    <location>
        <begin position="757"/>
        <end position="781"/>
    </location>
</feature>
<dbReference type="NCBIfam" id="TIGR00966">
    <property type="entry name" value="transloc_SecF"/>
    <property type="match status" value="1"/>
</dbReference>
<dbReference type="Pfam" id="PF22599">
    <property type="entry name" value="SecDF_P1_head"/>
    <property type="match status" value="1"/>
</dbReference>
<feature type="transmembrane region" description="Helical" evidence="9">
    <location>
        <begin position="490"/>
        <end position="514"/>
    </location>
</feature>
<keyword evidence="3 9" id="KW-1003">Cell membrane</keyword>
<organism evidence="14 15">
    <name type="scientific">Puniceicoccus vermicola</name>
    <dbReference type="NCBI Taxonomy" id="388746"/>
    <lineage>
        <taxon>Bacteria</taxon>
        <taxon>Pseudomonadati</taxon>
        <taxon>Verrucomicrobiota</taxon>
        <taxon>Opitutia</taxon>
        <taxon>Puniceicoccales</taxon>
        <taxon>Puniceicoccaceae</taxon>
        <taxon>Puniceicoccus</taxon>
    </lineage>
</organism>
<dbReference type="GO" id="GO:0006605">
    <property type="term" value="P:protein targeting"/>
    <property type="evidence" value="ECO:0007669"/>
    <property type="project" value="UniProtKB-UniRule"/>
</dbReference>
<comment type="caution">
    <text evidence="14">The sequence shown here is derived from an EMBL/GenBank/DDBJ whole genome shotgun (WGS) entry which is preliminary data.</text>
</comment>
<evidence type="ECO:0000256" key="8">
    <source>
        <dbReference type="ARBA" id="ARBA00023136"/>
    </source>
</evidence>
<dbReference type="InterPro" id="IPR005665">
    <property type="entry name" value="SecF_bac"/>
</dbReference>